<gene>
    <name evidence="1" type="ORF">BV898_01479</name>
</gene>
<comment type="caution">
    <text evidence="1">The sequence shown here is derived from an EMBL/GenBank/DDBJ whole genome shotgun (WGS) entry which is preliminary data.</text>
</comment>
<organism evidence="1 2">
    <name type="scientific">Hypsibius exemplaris</name>
    <name type="common">Freshwater tardigrade</name>
    <dbReference type="NCBI Taxonomy" id="2072580"/>
    <lineage>
        <taxon>Eukaryota</taxon>
        <taxon>Metazoa</taxon>
        <taxon>Ecdysozoa</taxon>
        <taxon>Tardigrada</taxon>
        <taxon>Eutardigrada</taxon>
        <taxon>Parachela</taxon>
        <taxon>Hypsibioidea</taxon>
        <taxon>Hypsibiidae</taxon>
        <taxon>Hypsibius</taxon>
    </lineage>
</organism>
<name>A0A1W0XBK9_HYPEX</name>
<evidence type="ECO:0000313" key="1">
    <source>
        <dbReference type="EMBL" id="OQV24897.1"/>
    </source>
</evidence>
<dbReference type="EMBL" id="MTYJ01000005">
    <property type="protein sequence ID" value="OQV24897.1"/>
    <property type="molecule type" value="Genomic_DNA"/>
</dbReference>
<evidence type="ECO:0000313" key="2">
    <source>
        <dbReference type="Proteomes" id="UP000192578"/>
    </source>
</evidence>
<proteinExistence type="predicted"/>
<keyword evidence="2" id="KW-1185">Reference proteome</keyword>
<accession>A0A1W0XBK9</accession>
<sequence length="128" mass="14464">MSVVLPEDAFLCNAFVPFVKKDEYLTGRDHSSVHSFFAASPIQESILVRVFFVENLERCGIVYADTMQCVSQLQLHIPLEKRGISTGKLFVFHVLMRFVQEPEGLTVTVKDADGIVYGCCRIIRSVTY</sequence>
<dbReference type="AlphaFoldDB" id="A0A1W0XBK9"/>
<reference evidence="2" key="1">
    <citation type="submission" date="2017-01" db="EMBL/GenBank/DDBJ databases">
        <title>Comparative genomics of anhydrobiosis in the tardigrade Hypsibius dujardini.</title>
        <authorList>
            <person name="Yoshida Y."/>
            <person name="Koutsovoulos G."/>
            <person name="Laetsch D."/>
            <person name="Stevens L."/>
            <person name="Kumar S."/>
            <person name="Horikawa D."/>
            <person name="Ishino K."/>
            <person name="Komine S."/>
            <person name="Tomita M."/>
            <person name="Blaxter M."/>
            <person name="Arakawa K."/>
        </authorList>
    </citation>
    <scope>NUCLEOTIDE SEQUENCE [LARGE SCALE GENOMIC DNA]</scope>
    <source>
        <strain evidence="2">Z151</strain>
    </source>
</reference>
<protein>
    <submittedName>
        <fullName evidence="1">Uncharacterized protein</fullName>
    </submittedName>
</protein>
<dbReference type="Proteomes" id="UP000192578">
    <property type="component" value="Unassembled WGS sequence"/>
</dbReference>